<feature type="compositionally biased region" description="Basic and acidic residues" evidence="3">
    <location>
        <begin position="207"/>
        <end position="216"/>
    </location>
</feature>
<name>A0ABD0YUM5_9HEMI</name>
<feature type="region of interest" description="Disordered" evidence="3">
    <location>
        <begin position="120"/>
        <end position="139"/>
    </location>
</feature>
<evidence type="ECO:0000313" key="5">
    <source>
        <dbReference type="Proteomes" id="UP001558652"/>
    </source>
</evidence>
<dbReference type="PANTHER" id="PTHR12236">
    <property type="entry name" value="STRUCTURAL CONTITUENT OF CUTICLE"/>
    <property type="match status" value="1"/>
</dbReference>
<feature type="compositionally biased region" description="Basic and acidic residues" evidence="3">
    <location>
        <begin position="294"/>
        <end position="308"/>
    </location>
</feature>
<evidence type="ECO:0000256" key="1">
    <source>
        <dbReference type="ARBA" id="ARBA00022460"/>
    </source>
</evidence>
<sequence length="399" mass="45846">TTDFRDVHPTYRYQYGVRDFSTGDLKSHQETRQGHETRGVYSLVEPDGSIRTVQYSVSGPYGGFNAIVHRQVNRHPSANNHYDGPTPGPWSPAEQRPDYSGYYPNQGSAERLGYYATQRDAINGPDHPSSNYPIHSHTDNDDILREFQNTNQQRPFNNGQVDGQVDTQNYQGTFDGDYGLRLGQGNQDFQQQSNAGPQQNFQQQESDGQREDQNLDNRFDDNLAQDSWRYGQLTGNQQRNNQQESRANQDFRPPNNDDTQQFDEPQQPEVFQQDGRYFQERLGQQPGPDTQRIGGDRFEQPDTERQRRIDNEHILRLFSSVDQRDGASPREFDLQRNISQGQPSFGNTNGSDEFTNNQQQPSGQQINAQNYVQDQEALNSRFYNSGSNDNRQSSASYRY</sequence>
<proteinExistence type="predicted"/>
<organism evidence="4 5">
    <name type="scientific">Ranatra chinensis</name>
    <dbReference type="NCBI Taxonomy" id="642074"/>
    <lineage>
        <taxon>Eukaryota</taxon>
        <taxon>Metazoa</taxon>
        <taxon>Ecdysozoa</taxon>
        <taxon>Arthropoda</taxon>
        <taxon>Hexapoda</taxon>
        <taxon>Insecta</taxon>
        <taxon>Pterygota</taxon>
        <taxon>Neoptera</taxon>
        <taxon>Paraneoptera</taxon>
        <taxon>Hemiptera</taxon>
        <taxon>Heteroptera</taxon>
        <taxon>Panheteroptera</taxon>
        <taxon>Nepomorpha</taxon>
        <taxon>Nepidae</taxon>
        <taxon>Ranatrinae</taxon>
        <taxon>Ranatra</taxon>
    </lineage>
</organism>
<dbReference type="Pfam" id="PF00379">
    <property type="entry name" value="Chitin_bind_4"/>
    <property type="match status" value="1"/>
</dbReference>
<feature type="compositionally biased region" description="Polar residues" evidence="3">
    <location>
        <begin position="235"/>
        <end position="248"/>
    </location>
</feature>
<accession>A0ABD0YUM5</accession>
<feature type="non-terminal residue" evidence="4">
    <location>
        <position position="1"/>
    </location>
</feature>
<comment type="caution">
    <text evidence="4">The sequence shown here is derived from an EMBL/GenBank/DDBJ whole genome shotgun (WGS) entry which is preliminary data.</text>
</comment>
<dbReference type="GO" id="GO:0042302">
    <property type="term" value="F:structural constituent of cuticle"/>
    <property type="evidence" value="ECO:0007669"/>
    <property type="project" value="UniProtKB-UniRule"/>
</dbReference>
<dbReference type="EMBL" id="JBFDAA010000002">
    <property type="protein sequence ID" value="KAL1139555.1"/>
    <property type="molecule type" value="Genomic_DNA"/>
</dbReference>
<protein>
    <submittedName>
        <fullName evidence="4">Uncharacterized protein</fullName>
    </submittedName>
</protein>
<reference evidence="4 5" key="1">
    <citation type="submission" date="2024-07" db="EMBL/GenBank/DDBJ databases">
        <title>Chromosome-level genome assembly of the water stick insect Ranatra chinensis (Heteroptera: Nepidae).</title>
        <authorList>
            <person name="Liu X."/>
        </authorList>
    </citation>
    <scope>NUCLEOTIDE SEQUENCE [LARGE SCALE GENOMIC DNA]</scope>
    <source>
        <strain evidence="4">Cailab_2021Rc</strain>
        <tissue evidence="4">Muscle</tissue>
    </source>
</reference>
<dbReference type="PANTHER" id="PTHR12236:SF86">
    <property type="entry name" value="CCP84AC-RELATED"/>
    <property type="match status" value="1"/>
</dbReference>
<feature type="compositionally biased region" description="Polar residues" evidence="3">
    <location>
        <begin position="153"/>
        <end position="172"/>
    </location>
</feature>
<dbReference type="AlphaFoldDB" id="A0ABD0YUM5"/>
<keyword evidence="1 2" id="KW-0193">Cuticle</keyword>
<dbReference type="InterPro" id="IPR051217">
    <property type="entry name" value="Insect_Cuticle_Struc_Prot"/>
</dbReference>
<feature type="region of interest" description="Disordered" evidence="3">
    <location>
        <begin position="335"/>
        <end position="364"/>
    </location>
</feature>
<feature type="region of interest" description="Disordered" evidence="3">
    <location>
        <begin position="153"/>
        <end position="216"/>
    </location>
</feature>
<feature type="region of interest" description="Disordered" evidence="3">
    <location>
        <begin position="281"/>
        <end position="308"/>
    </location>
</feature>
<feature type="compositionally biased region" description="Polar residues" evidence="3">
    <location>
        <begin position="336"/>
        <end position="364"/>
    </location>
</feature>
<keyword evidence="5" id="KW-1185">Reference proteome</keyword>
<evidence type="ECO:0000256" key="3">
    <source>
        <dbReference type="SAM" id="MobiDB-lite"/>
    </source>
</evidence>
<gene>
    <name evidence="4" type="ORF">AAG570_006538</name>
</gene>
<feature type="region of interest" description="Disordered" evidence="3">
    <location>
        <begin position="235"/>
        <end position="266"/>
    </location>
</feature>
<evidence type="ECO:0000313" key="4">
    <source>
        <dbReference type="EMBL" id="KAL1139555.1"/>
    </source>
</evidence>
<dbReference type="Proteomes" id="UP001558652">
    <property type="component" value="Unassembled WGS sequence"/>
</dbReference>
<feature type="region of interest" description="Disordered" evidence="3">
    <location>
        <begin position="75"/>
        <end position="105"/>
    </location>
</feature>
<feature type="compositionally biased region" description="Polar residues" evidence="3">
    <location>
        <begin position="184"/>
        <end position="206"/>
    </location>
</feature>
<dbReference type="InterPro" id="IPR000618">
    <property type="entry name" value="Insect_cuticle"/>
</dbReference>
<dbReference type="PROSITE" id="PS51155">
    <property type="entry name" value="CHIT_BIND_RR_2"/>
    <property type="match status" value="1"/>
</dbReference>
<evidence type="ECO:0000256" key="2">
    <source>
        <dbReference type="PROSITE-ProRule" id="PRU00497"/>
    </source>
</evidence>